<keyword evidence="9 11" id="KW-0472">Membrane</keyword>
<evidence type="ECO:0000256" key="3">
    <source>
        <dbReference type="ARBA" id="ARBA00021539"/>
    </source>
</evidence>
<dbReference type="NCBIfam" id="TIGR01711">
    <property type="entry name" value="gspJ"/>
    <property type="match status" value="1"/>
</dbReference>
<evidence type="ECO:0000256" key="8">
    <source>
        <dbReference type="ARBA" id="ARBA00022989"/>
    </source>
</evidence>
<feature type="compositionally biased region" description="Low complexity" evidence="10">
    <location>
        <begin position="215"/>
        <end position="249"/>
    </location>
</feature>
<protein>
    <recommendedName>
        <fullName evidence="3">Type II secretion system protein J</fullName>
    </recommendedName>
</protein>
<keyword evidence="8 11" id="KW-1133">Transmembrane helix</keyword>
<evidence type="ECO:0000313" key="13">
    <source>
        <dbReference type="Proteomes" id="UP001139701"/>
    </source>
</evidence>
<gene>
    <name evidence="12" type="primary">gspJ</name>
    <name evidence="12" type="ORF">MKI79_06710</name>
</gene>
<proteinExistence type="inferred from homology"/>
<reference evidence="12" key="1">
    <citation type="submission" date="2022-02" db="EMBL/GenBank/DDBJ databases">
        <title>Acinetobacter A3.8 sp. nov., isolated from Sediment (Zhairuo Island).</title>
        <authorList>
            <person name="Zheng K."/>
        </authorList>
    </citation>
    <scope>NUCLEOTIDE SEQUENCE</scope>
    <source>
        <strain evidence="12">A3.8</strain>
    </source>
</reference>
<dbReference type="EMBL" id="JAKUML010000008">
    <property type="protein sequence ID" value="MCJ8146593.1"/>
    <property type="molecule type" value="Genomic_DNA"/>
</dbReference>
<keyword evidence="4" id="KW-1003">Cell membrane</keyword>
<keyword evidence="5" id="KW-0488">Methylation</keyword>
<dbReference type="Pfam" id="PF11612">
    <property type="entry name" value="T2SSJ"/>
    <property type="match status" value="1"/>
</dbReference>
<evidence type="ECO:0000256" key="7">
    <source>
        <dbReference type="ARBA" id="ARBA00022692"/>
    </source>
</evidence>
<dbReference type="SUPFAM" id="SSF54523">
    <property type="entry name" value="Pili subunits"/>
    <property type="match status" value="1"/>
</dbReference>
<dbReference type="Gene3D" id="3.10.610.10">
    <property type="entry name" value="GSPII I/J protein-like"/>
    <property type="match status" value="1"/>
</dbReference>
<organism evidence="12 13">
    <name type="scientific">Acinetobacter sedimenti</name>
    <dbReference type="NCBI Taxonomy" id="2919922"/>
    <lineage>
        <taxon>Bacteria</taxon>
        <taxon>Pseudomonadati</taxon>
        <taxon>Pseudomonadota</taxon>
        <taxon>Gammaproteobacteria</taxon>
        <taxon>Moraxellales</taxon>
        <taxon>Moraxellaceae</taxon>
        <taxon>Acinetobacter</taxon>
    </lineage>
</organism>
<evidence type="ECO:0000256" key="5">
    <source>
        <dbReference type="ARBA" id="ARBA00022481"/>
    </source>
</evidence>
<evidence type="ECO:0000313" key="12">
    <source>
        <dbReference type="EMBL" id="MCJ8146593.1"/>
    </source>
</evidence>
<dbReference type="InterPro" id="IPR012902">
    <property type="entry name" value="N_methyl_site"/>
</dbReference>
<feature type="region of interest" description="Disordered" evidence="10">
    <location>
        <begin position="213"/>
        <end position="249"/>
    </location>
</feature>
<sequence>MNAVTQKHNTQPKHASGFTLVEVLVAIAIFAVLSAAGWMVFDQLIKTRERNTTHLEHLQKLQFAYMQIQRDLSQIVPLSGREGEESYPALQLENQQLQFNKAGVIDPLQQGLDRFEFVEYRFDPDKQALMRYHNAYIYRKQSQDMQGDVLIAPIENLQIQALDPAVQTQWPAQSVTDTDSTEYLMSQLPQGVVLSFDYQGRAIRWVFSTAKSMPTTETESGTNGNSSNNGSNNNSDSDSNNSSENGSTS</sequence>
<dbReference type="GO" id="GO:0015627">
    <property type="term" value="C:type II protein secretion system complex"/>
    <property type="evidence" value="ECO:0007669"/>
    <property type="project" value="InterPro"/>
</dbReference>
<comment type="subcellular location">
    <subcellularLocation>
        <location evidence="1">Cell inner membrane</location>
        <topology evidence="1">Single-pass membrane protein</topology>
    </subcellularLocation>
</comment>
<comment type="caution">
    <text evidence="12">The sequence shown here is derived from an EMBL/GenBank/DDBJ whole genome shotgun (WGS) entry which is preliminary data.</text>
</comment>
<dbReference type="NCBIfam" id="TIGR02532">
    <property type="entry name" value="IV_pilin_GFxxxE"/>
    <property type="match status" value="1"/>
</dbReference>
<dbReference type="PROSITE" id="PS00409">
    <property type="entry name" value="PROKAR_NTER_METHYL"/>
    <property type="match status" value="1"/>
</dbReference>
<feature type="transmembrane region" description="Helical" evidence="11">
    <location>
        <begin position="20"/>
        <end position="41"/>
    </location>
</feature>
<evidence type="ECO:0000256" key="2">
    <source>
        <dbReference type="ARBA" id="ARBA00011084"/>
    </source>
</evidence>
<dbReference type="InterPro" id="IPR010055">
    <property type="entry name" value="T2SS_protein-GspJ"/>
</dbReference>
<comment type="similarity">
    <text evidence="2">Belongs to the GSP J family.</text>
</comment>
<keyword evidence="6" id="KW-0997">Cell inner membrane</keyword>
<name>A0A9X1WY18_9GAMM</name>
<evidence type="ECO:0000256" key="4">
    <source>
        <dbReference type="ARBA" id="ARBA00022475"/>
    </source>
</evidence>
<dbReference type="AlphaFoldDB" id="A0A9X1WY18"/>
<dbReference type="GO" id="GO:0005886">
    <property type="term" value="C:plasma membrane"/>
    <property type="evidence" value="ECO:0007669"/>
    <property type="project" value="UniProtKB-SubCell"/>
</dbReference>
<evidence type="ECO:0000256" key="6">
    <source>
        <dbReference type="ARBA" id="ARBA00022519"/>
    </source>
</evidence>
<dbReference type="PANTHER" id="PTHR39583:SF2">
    <property type="entry name" value="TYPE II SECRETION SYSTEM PROTEIN J"/>
    <property type="match status" value="1"/>
</dbReference>
<dbReference type="GO" id="GO:0015628">
    <property type="term" value="P:protein secretion by the type II secretion system"/>
    <property type="evidence" value="ECO:0007669"/>
    <property type="project" value="InterPro"/>
</dbReference>
<dbReference type="InterPro" id="IPR051621">
    <property type="entry name" value="T2SS_protein_J"/>
</dbReference>
<dbReference type="InterPro" id="IPR045584">
    <property type="entry name" value="Pilin-like"/>
</dbReference>
<evidence type="ECO:0000256" key="11">
    <source>
        <dbReference type="SAM" id="Phobius"/>
    </source>
</evidence>
<evidence type="ECO:0000256" key="10">
    <source>
        <dbReference type="SAM" id="MobiDB-lite"/>
    </source>
</evidence>
<keyword evidence="7 11" id="KW-0812">Transmembrane</keyword>
<evidence type="ECO:0000256" key="1">
    <source>
        <dbReference type="ARBA" id="ARBA00004377"/>
    </source>
</evidence>
<dbReference type="Pfam" id="PF07963">
    <property type="entry name" value="N_methyl"/>
    <property type="match status" value="1"/>
</dbReference>
<dbReference type="Proteomes" id="UP001139701">
    <property type="component" value="Unassembled WGS sequence"/>
</dbReference>
<dbReference type="RefSeq" id="WP_241571268.1">
    <property type="nucleotide sequence ID" value="NZ_JAKUML010000008.1"/>
</dbReference>
<keyword evidence="13" id="KW-1185">Reference proteome</keyword>
<dbReference type="PANTHER" id="PTHR39583">
    <property type="entry name" value="TYPE II SECRETION SYSTEM PROTEIN J-RELATED"/>
    <property type="match status" value="1"/>
</dbReference>
<accession>A0A9X1WY18</accession>
<evidence type="ECO:0000256" key="9">
    <source>
        <dbReference type="ARBA" id="ARBA00023136"/>
    </source>
</evidence>